<dbReference type="RefSeq" id="WP_345391013.1">
    <property type="nucleotide sequence ID" value="NZ_BAABLA010000007.1"/>
</dbReference>
<evidence type="ECO:0000256" key="1">
    <source>
        <dbReference type="SAM" id="SignalP"/>
    </source>
</evidence>
<gene>
    <name evidence="2" type="ORF">ACFQGD_30370</name>
</gene>
<keyword evidence="1" id="KW-0732">Signal</keyword>
<dbReference type="EMBL" id="JBHSXX010000001">
    <property type="protein sequence ID" value="MFC6871436.1"/>
    <property type="molecule type" value="Genomic_DNA"/>
</dbReference>
<organism evidence="2 3">
    <name type="scientific">Haloechinothrix salitolerans</name>
    <dbReference type="NCBI Taxonomy" id="926830"/>
    <lineage>
        <taxon>Bacteria</taxon>
        <taxon>Bacillati</taxon>
        <taxon>Actinomycetota</taxon>
        <taxon>Actinomycetes</taxon>
        <taxon>Pseudonocardiales</taxon>
        <taxon>Pseudonocardiaceae</taxon>
        <taxon>Haloechinothrix</taxon>
    </lineage>
</organism>
<proteinExistence type="predicted"/>
<feature type="chain" id="PRO_5046557639" description="DUF732 domain-containing protein" evidence="1">
    <location>
        <begin position="22"/>
        <end position="120"/>
    </location>
</feature>
<dbReference type="Proteomes" id="UP001596337">
    <property type="component" value="Unassembled WGS sequence"/>
</dbReference>
<keyword evidence="3" id="KW-1185">Reference proteome</keyword>
<evidence type="ECO:0000313" key="2">
    <source>
        <dbReference type="EMBL" id="MFC6871436.1"/>
    </source>
</evidence>
<accession>A0ABW2C7W8</accession>
<evidence type="ECO:0008006" key="4">
    <source>
        <dbReference type="Google" id="ProtNLM"/>
    </source>
</evidence>
<feature type="signal peptide" evidence="1">
    <location>
        <begin position="1"/>
        <end position="21"/>
    </location>
</feature>
<sequence>MSTTARFVTTAVILLGFSLVAACGNDAESNYMASLEETGKFPPDVEYDADYWIELGQRGCEWLDGDRETFGARQVDALDAVVAQIEEEYKGLDEWEDKTIDLGMEVVVAAEEHLCPELLP</sequence>
<name>A0ABW2C7W8_9PSEU</name>
<evidence type="ECO:0000313" key="3">
    <source>
        <dbReference type="Proteomes" id="UP001596337"/>
    </source>
</evidence>
<dbReference type="PROSITE" id="PS51257">
    <property type="entry name" value="PROKAR_LIPOPROTEIN"/>
    <property type="match status" value="1"/>
</dbReference>
<protein>
    <recommendedName>
        <fullName evidence="4">DUF732 domain-containing protein</fullName>
    </recommendedName>
</protein>
<reference evidence="3" key="1">
    <citation type="journal article" date="2019" name="Int. J. Syst. Evol. Microbiol.">
        <title>The Global Catalogue of Microorganisms (GCM) 10K type strain sequencing project: providing services to taxonomists for standard genome sequencing and annotation.</title>
        <authorList>
            <consortium name="The Broad Institute Genomics Platform"/>
            <consortium name="The Broad Institute Genome Sequencing Center for Infectious Disease"/>
            <person name="Wu L."/>
            <person name="Ma J."/>
        </authorList>
    </citation>
    <scope>NUCLEOTIDE SEQUENCE [LARGE SCALE GENOMIC DNA]</scope>
    <source>
        <strain evidence="3">KCTC 32255</strain>
    </source>
</reference>
<comment type="caution">
    <text evidence="2">The sequence shown here is derived from an EMBL/GenBank/DDBJ whole genome shotgun (WGS) entry which is preliminary data.</text>
</comment>